<reference evidence="6 7" key="1">
    <citation type="journal article" date="2019" name="Int. J. Syst. Evol. Microbiol.">
        <title>The Global Catalogue of Microorganisms (GCM) 10K type strain sequencing project: providing services to taxonomists for standard genome sequencing and annotation.</title>
        <authorList>
            <consortium name="The Broad Institute Genomics Platform"/>
            <consortium name="The Broad Institute Genome Sequencing Center for Infectious Disease"/>
            <person name="Wu L."/>
            <person name="Ma J."/>
        </authorList>
    </citation>
    <scope>NUCLEOTIDE SEQUENCE [LARGE SCALE GENOMIC DNA]</scope>
    <source>
        <strain evidence="6 7">JCM 16378</strain>
    </source>
</reference>
<keyword evidence="4" id="KW-0804">Transcription</keyword>
<dbReference type="Pfam" id="PF13411">
    <property type="entry name" value="MerR_1"/>
    <property type="match status" value="1"/>
</dbReference>
<gene>
    <name evidence="6" type="ORF">GCM10009867_25440</name>
</gene>
<keyword evidence="1" id="KW-0678">Repressor</keyword>
<comment type="caution">
    <text evidence="6">The sequence shown here is derived from an EMBL/GenBank/DDBJ whole genome shotgun (WGS) entry which is preliminary data.</text>
</comment>
<accession>A0ABN3URE4</accession>
<dbReference type="PANTHER" id="PTHR30204">
    <property type="entry name" value="REDOX-CYCLING DRUG-SENSING TRANSCRIPTIONAL ACTIVATOR SOXR"/>
    <property type="match status" value="1"/>
</dbReference>
<evidence type="ECO:0000256" key="2">
    <source>
        <dbReference type="ARBA" id="ARBA00023015"/>
    </source>
</evidence>
<dbReference type="EMBL" id="BAAARN010000003">
    <property type="protein sequence ID" value="GAA2737603.1"/>
    <property type="molecule type" value="Genomic_DNA"/>
</dbReference>
<dbReference type="Gene3D" id="1.10.1660.10">
    <property type="match status" value="1"/>
</dbReference>
<dbReference type="SMART" id="SM00422">
    <property type="entry name" value="HTH_MERR"/>
    <property type="match status" value="1"/>
</dbReference>
<sequence>MLAEVAERVGVPARTLRSWDRRYGVGPSHRSAGPCRGYDEHDVLRLRTMRRLTEQGLPALVSARVVLSSDPSRLAALAAGD</sequence>
<dbReference type="SUPFAM" id="SSF46955">
    <property type="entry name" value="Putative DNA-binding domain"/>
    <property type="match status" value="1"/>
</dbReference>
<keyword evidence="2" id="KW-0805">Transcription regulation</keyword>
<keyword evidence="3" id="KW-0238">DNA-binding</keyword>
<evidence type="ECO:0000256" key="3">
    <source>
        <dbReference type="ARBA" id="ARBA00023125"/>
    </source>
</evidence>
<dbReference type="InterPro" id="IPR009061">
    <property type="entry name" value="DNA-bd_dom_put_sf"/>
</dbReference>
<evidence type="ECO:0000313" key="7">
    <source>
        <dbReference type="Proteomes" id="UP001501326"/>
    </source>
</evidence>
<evidence type="ECO:0000259" key="5">
    <source>
        <dbReference type="PROSITE" id="PS50937"/>
    </source>
</evidence>
<feature type="domain" description="HTH merR-type" evidence="5">
    <location>
        <begin position="1"/>
        <end position="58"/>
    </location>
</feature>
<dbReference type="Proteomes" id="UP001501326">
    <property type="component" value="Unassembled WGS sequence"/>
</dbReference>
<dbReference type="PROSITE" id="PS50937">
    <property type="entry name" value="HTH_MERR_2"/>
    <property type="match status" value="1"/>
</dbReference>
<proteinExistence type="predicted"/>
<dbReference type="InterPro" id="IPR047057">
    <property type="entry name" value="MerR_fam"/>
</dbReference>
<protein>
    <recommendedName>
        <fullName evidence="5">HTH merR-type domain-containing protein</fullName>
    </recommendedName>
</protein>
<evidence type="ECO:0000313" key="6">
    <source>
        <dbReference type="EMBL" id="GAA2737603.1"/>
    </source>
</evidence>
<evidence type="ECO:0000256" key="1">
    <source>
        <dbReference type="ARBA" id="ARBA00022491"/>
    </source>
</evidence>
<keyword evidence="7" id="KW-1185">Reference proteome</keyword>
<dbReference type="PANTHER" id="PTHR30204:SF69">
    <property type="entry name" value="MERR-FAMILY TRANSCRIPTIONAL REGULATOR"/>
    <property type="match status" value="1"/>
</dbReference>
<dbReference type="InterPro" id="IPR000551">
    <property type="entry name" value="MerR-type_HTH_dom"/>
</dbReference>
<evidence type="ECO:0000256" key="4">
    <source>
        <dbReference type="ARBA" id="ARBA00023163"/>
    </source>
</evidence>
<name>A0ABN3URE4_9MICO</name>
<organism evidence="6 7">
    <name type="scientific">Pedococcus aerophilus</name>
    <dbReference type="NCBI Taxonomy" id="436356"/>
    <lineage>
        <taxon>Bacteria</taxon>
        <taxon>Bacillati</taxon>
        <taxon>Actinomycetota</taxon>
        <taxon>Actinomycetes</taxon>
        <taxon>Micrococcales</taxon>
        <taxon>Intrasporangiaceae</taxon>
        <taxon>Pedococcus</taxon>
    </lineage>
</organism>